<proteinExistence type="predicted"/>
<organism evidence="2">
    <name type="scientific">Neisseria meningitidis alpha522</name>
    <dbReference type="NCBI Taxonomy" id="996307"/>
    <lineage>
        <taxon>Bacteria</taxon>
        <taxon>Pseudomonadati</taxon>
        <taxon>Pseudomonadota</taxon>
        <taxon>Betaproteobacteria</taxon>
        <taxon>Neisseriales</taxon>
        <taxon>Neisseriaceae</taxon>
        <taxon>Neisseria</taxon>
    </lineage>
</organism>
<name>I4E787_NEIME</name>
<evidence type="ECO:0000256" key="1">
    <source>
        <dbReference type="SAM" id="Phobius"/>
    </source>
</evidence>
<keyword evidence="1" id="KW-1133">Transmembrane helix</keyword>
<dbReference type="AlphaFoldDB" id="I4E787"/>
<feature type="transmembrane region" description="Helical" evidence="1">
    <location>
        <begin position="52"/>
        <end position="76"/>
    </location>
</feature>
<reference evidence="2" key="1">
    <citation type="submission" date="2011-03" db="EMBL/GenBank/DDBJ databases">
        <title>Draft genome of Neisseria meningitidis strain alpha522.</title>
        <authorList>
            <person name="Schoen C."/>
            <person name="Blom J."/>
        </authorList>
    </citation>
    <scope>NUCLEOTIDE SEQUENCE</scope>
    <source>
        <strain evidence="2">Alpha522</strain>
    </source>
</reference>
<protein>
    <submittedName>
        <fullName evidence="2">Uncharacterized protein</fullName>
    </submittedName>
</protein>
<dbReference type="EMBL" id="FR845715">
    <property type="protein sequence ID" value="CCA45205.1"/>
    <property type="molecule type" value="Genomic_DNA"/>
</dbReference>
<sequence>MPSQSDIIRTYRFRPNAMNRRKIYLLSVALFTLAFMLLVLLGAYLLTVGSKAFAVASFLFAFGALFGQIGALALYLRHKSLHAAQSATKENRYV</sequence>
<dbReference type="InterPro" id="IPR049967">
    <property type="entry name" value="NGO_0222-like"/>
</dbReference>
<evidence type="ECO:0000313" key="2">
    <source>
        <dbReference type="EMBL" id="CCA45205.1"/>
    </source>
</evidence>
<gene>
    <name evidence="2" type="ORF">NMALPHA522_1664</name>
</gene>
<feature type="transmembrane region" description="Helical" evidence="1">
    <location>
        <begin position="23"/>
        <end position="46"/>
    </location>
</feature>
<dbReference type="NCBIfam" id="NF042413">
    <property type="entry name" value="NGO_0222_fam"/>
    <property type="match status" value="1"/>
</dbReference>
<keyword evidence="1" id="KW-0472">Membrane</keyword>
<keyword evidence="1" id="KW-0812">Transmembrane</keyword>
<accession>I4E787</accession>